<sequence>MFSPRLLWDVWIRSTGDLSPGDSSGSGPEEKNDETKSPDGGTIKPTLELLNKSVPDFVGNYDKKKNLLSLFITSCGTNEMDVASVKSKTLLNEEKTTTSSAAINLISLDFPNCTFVCKLPNKEETFQKNMPKDTPCDKFKNTCPGDGPCPTPSMPAC</sequence>
<organism evidence="7">
    <name type="scientific">Ixodes ricinus</name>
    <name type="common">Common tick</name>
    <name type="synonym">Acarus ricinus</name>
    <dbReference type="NCBI Taxonomy" id="34613"/>
    <lineage>
        <taxon>Eukaryota</taxon>
        <taxon>Metazoa</taxon>
        <taxon>Ecdysozoa</taxon>
        <taxon>Arthropoda</taxon>
        <taxon>Chelicerata</taxon>
        <taxon>Arachnida</taxon>
        <taxon>Acari</taxon>
        <taxon>Parasitiformes</taxon>
        <taxon>Ixodida</taxon>
        <taxon>Ixodoidea</taxon>
        <taxon>Ixodidae</taxon>
        <taxon>Ixodinae</taxon>
        <taxon>Ixodes</taxon>
    </lineage>
</organism>
<dbReference type="GO" id="GO:0005576">
    <property type="term" value="C:extracellular region"/>
    <property type="evidence" value="ECO:0007669"/>
    <property type="project" value="UniProtKB-SubCell"/>
</dbReference>
<keyword evidence="2" id="KW-0964">Secreted</keyword>
<comment type="subcellular location">
    <subcellularLocation>
        <location evidence="1">Secreted</location>
    </subcellularLocation>
</comment>
<dbReference type="Pfam" id="PF12115">
    <property type="entry name" value="Salp15"/>
    <property type="match status" value="1"/>
</dbReference>
<proteinExistence type="evidence at transcript level"/>
<dbReference type="AlphaFoldDB" id="A0A0K8RMM1"/>
<keyword evidence="3" id="KW-0732">Signal</keyword>
<protein>
    <submittedName>
        <fullName evidence="7">Putative ixodes 8-cys protein</fullName>
    </submittedName>
</protein>
<evidence type="ECO:0000313" key="7">
    <source>
        <dbReference type="EMBL" id="JAA72356.1"/>
    </source>
</evidence>
<evidence type="ECO:0000256" key="1">
    <source>
        <dbReference type="ARBA" id="ARBA00004613"/>
    </source>
</evidence>
<evidence type="ECO:0000256" key="2">
    <source>
        <dbReference type="ARBA" id="ARBA00022525"/>
    </source>
</evidence>
<feature type="compositionally biased region" description="Basic and acidic residues" evidence="6">
    <location>
        <begin position="28"/>
        <end position="37"/>
    </location>
</feature>
<evidence type="ECO:0000256" key="6">
    <source>
        <dbReference type="SAM" id="MobiDB-lite"/>
    </source>
</evidence>
<comment type="similarity">
    <text evidence="5">Belongs to the salp15 family.</text>
</comment>
<reference evidence="7" key="1">
    <citation type="submission" date="2012-12" db="EMBL/GenBank/DDBJ databases">
        <title>Identification and characterization of a phenylalanine ammonia-lyase gene family in Isatis indigotica Fort.</title>
        <authorList>
            <person name="Liu Q."/>
            <person name="Chen J."/>
            <person name="Zhou X."/>
            <person name="Di P."/>
            <person name="Xiao Y."/>
            <person name="Xuan H."/>
            <person name="Zhang L."/>
            <person name="Chen W."/>
        </authorList>
    </citation>
    <scope>NUCLEOTIDE SEQUENCE</scope>
    <source>
        <tissue evidence="7">Salivary gland</tissue>
    </source>
</reference>
<evidence type="ECO:0000256" key="5">
    <source>
        <dbReference type="ARBA" id="ARBA00034321"/>
    </source>
</evidence>
<dbReference type="InterPro" id="IPR021971">
    <property type="entry name" value="Salp15"/>
</dbReference>
<accession>A0A0K8RMM1</accession>
<evidence type="ECO:0000256" key="3">
    <source>
        <dbReference type="ARBA" id="ARBA00022729"/>
    </source>
</evidence>
<evidence type="ECO:0000256" key="4">
    <source>
        <dbReference type="ARBA" id="ARBA00023180"/>
    </source>
</evidence>
<feature type="region of interest" description="Disordered" evidence="6">
    <location>
        <begin position="16"/>
        <end position="46"/>
    </location>
</feature>
<dbReference type="EMBL" id="GADI01001452">
    <property type="protein sequence ID" value="JAA72356.1"/>
    <property type="molecule type" value="mRNA"/>
</dbReference>
<keyword evidence="4" id="KW-0325">Glycoprotein</keyword>
<name>A0A0K8RMM1_IXORI</name>
<feature type="compositionally biased region" description="Low complexity" evidence="6">
    <location>
        <begin position="16"/>
        <end position="27"/>
    </location>
</feature>